<evidence type="ECO:0000259" key="5">
    <source>
        <dbReference type="PROSITE" id="PS50977"/>
    </source>
</evidence>
<dbReference type="SUPFAM" id="SSF46689">
    <property type="entry name" value="Homeodomain-like"/>
    <property type="match status" value="1"/>
</dbReference>
<dbReference type="EMBL" id="LNUW01000034">
    <property type="protein sequence ID" value="KXG85285.1"/>
    <property type="molecule type" value="Genomic_DNA"/>
</dbReference>
<dbReference type="Gene3D" id="1.10.357.10">
    <property type="entry name" value="Tetracycline Repressor, domain 2"/>
    <property type="match status" value="1"/>
</dbReference>
<keyword evidence="7" id="KW-1185">Reference proteome</keyword>
<feature type="DNA-binding region" description="H-T-H motif" evidence="4">
    <location>
        <begin position="29"/>
        <end position="48"/>
    </location>
</feature>
<keyword evidence="1" id="KW-0805">Transcription regulation</keyword>
<keyword evidence="3" id="KW-0804">Transcription</keyword>
<dbReference type="PANTHER" id="PTHR47506">
    <property type="entry name" value="TRANSCRIPTIONAL REGULATORY PROTEIN"/>
    <property type="match status" value="1"/>
</dbReference>
<dbReference type="STRING" id="2052828.ATO67_08750"/>
<dbReference type="Proteomes" id="UP000070498">
    <property type="component" value="Unassembled WGS sequence"/>
</dbReference>
<reference evidence="6 7" key="1">
    <citation type="submission" date="2015-11" db="EMBL/GenBank/DDBJ databases">
        <title>Draft genome sequence of Agrobacterium sp. R89-1.</title>
        <authorList>
            <person name="Zahradnik J."/>
            <person name="Kyslikova E."/>
            <person name="Palyzova A."/>
            <person name="Kyslik P."/>
        </authorList>
    </citation>
    <scope>NUCLEOTIDE SEQUENCE [LARGE SCALE GENOMIC DNA]</scope>
    <source>
        <strain evidence="6 7">R89-1</strain>
    </source>
</reference>
<proteinExistence type="predicted"/>
<evidence type="ECO:0000256" key="3">
    <source>
        <dbReference type="ARBA" id="ARBA00023163"/>
    </source>
</evidence>
<evidence type="ECO:0000256" key="2">
    <source>
        <dbReference type="ARBA" id="ARBA00023125"/>
    </source>
</evidence>
<dbReference type="Pfam" id="PF00440">
    <property type="entry name" value="TetR_N"/>
    <property type="match status" value="1"/>
</dbReference>
<evidence type="ECO:0000256" key="1">
    <source>
        <dbReference type="ARBA" id="ARBA00023015"/>
    </source>
</evidence>
<evidence type="ECO:0000256" key="4">
    <source>
        <dbReference type="PROSITE-ProRule" id="PRU00335"/>
    </source>
</evidence>
<keyword evidence="2 4" id="KW-0238">DNA-binding</keyword>
<name>A0A135P1I7_9HYPH</name>
<dbReference type="InterPro" id="IPR009057">
    <property type="entry name" value="Homeodomain-like_sf"/>
</dbReference>
<dbReference type="InterPro" id="IPR041479">
    <property type="entry name" value="TetR_CgmR_C"/>
</dbReference>
<evidence type="ECO:0000313" key="7">
    <source>
        <dbReference type="Proteomes" id="UP000070498"/>
    </source>
</evidence>
<dbReference type="InterPro" id="IPR001647">
    <property type="entry name" value="HTH_TetR"/>
</dbReference>
<dbReference type="GO" id="GO:0003677">
    <property type="term" value="F:DNA binding"/>
    <property type="evidence" value="ECO:0007669"/>
    <property type="project" value="UniProtKB-UniRule"/>
</dbReference>
<dbReference type="PANTHER" id="PTHR47506:SF1">
    <property type="entry name" value="HTH-TYPE TRANSCRIPTIONAL REGULATOR YJDC"/>
    <property type="match status" value="1"/>
</dbReference>
<dbReference type="RefSeq" id="WP_067646990.1">
    <property type="nucleotide sequence ID" value="NZ_KQ961026.1"/>
</dbReference>
<evidence type="ECO:0000313" key="6">
    <source>
        <dbReference type="EMBL" id="KXG85285.1"/>
    </source>
</evidence>
<dbReference type="Pfam" id="PF17937">
    <property type="entry name" value="TetR_C_28"/>
    <property type="match status" value="1"/>
</dbReference>
<protein>
    <submittedName>
        <fullName evidence="6">TetR family transcriptional regulator</fullName>
    </submittedName>
</protein>
<gene>
    <name evidence="6" type="ORF">ATO67_08750</name>
</gene>
<dbReference type="PROSITE" id="PS50977">
    <property type="entry name" value="HTH_TETR_2"/>
    <property type="match status" value="1"/>
</dbReference>
<feature type="domain" description="HTH tetR-type" evidence="5">
    <location>
        <begin position="6"/>
        <end position="66"/>
    </location>
</feature>
<comment type="caution">
    <text evidence="6">The sequence shown here is derived from an EMBL/GenBank/DDBJ whole genome shotgun (WGS) entry which is preliminary data.</text>
</comment>
<sequence>MARTRKISTDDILDAAERVVLRAGATGFSIDAVAQEAGVSKSRVVYDHKSKSALLEALIERRLASEEERVQAAINGSSHLPHPELFGRIAVAEKVPDDTDKAVCLAISAAMSSEEKIHDRMSDWTRQDLAAMEKGKRPRAALIAYLALTGFCCTEYFDFHQWDPEDRLAILNDIRSIYSTFPDET</sequence>
<dbReference type="AlphaFoldDB" id="A0A135P1I7"/>
<accession>A0A135P1I7</accession>
<organism evidence="6 7">
    <name type="scientific">Agrobacterium bohemicum</name>
    <dbReference type="NCBI Taxonomy" id="2052828"/>
    <lineage>
        <taxon>Bacteria</taxon>
        <taxon>Pseudomonadati</taxon>
        <taxon>Pseudomonadota</taxon>
        <taxon>Alphaproteobacteria</taxon>
        <taxon>Hyphomicrobiales</taxon>
        <taxon>Rhizobiaceae</taxon>
        <taxon>Rhizobium/Agrobacterium group</taxon>
        <taxon>Agrobacterium</taxon>
    </lineage>
</organism>